<dbReference type="InterPro" id="IPR036397">
    <property type="entry name" value="RNaseH_sf"/>
</dbReference>
<evidence type="ECO:0000259" key="4">
    <source>
        <dbReference type="PROSITE" id="PS50103"/>
    </source>
</evidence>
<accession>A0A812X9J5</accession>
<feature type="region of interest" description="Disordered" evidence="3">
    <location>
        <begin position="452"/>
        <end position="495"/>
    </location>
</feature>
<evidence type="ECO:0000256" key="1">
    <source>
        <dbReference type="PROSITE-ProRule" id="PRU00723"/>
    </source>
</evidence>
<dbReference type="SMART" id="SM00343">
    <property type="entry name" value="ZnF_C2HC"/>
    <property type="match status" value="1"/>
</dbReference>
<dbReference type="SUPFAM" id="SSF57756">
    <property type="entry name" value="Retrovirus zinc finger-like domains"/>
    <property type="match status" value="1"/>
</dbReference>
<feature type="compositionally biased region" description="Low complexity" evidence="3">
    <location>
        <begin position="385"/>
        <end position="399"/>
    </location>
</feature>
<dbReference type="GO" id="GO:0008270">
    <property type="term" value="F:zinc ion binding"/>
    <property type="evidence" value="ECO:0007669"/>
    <property type="project" value="UniProtKB-KW"/>
</dbReference>
<proteinExistence type="predicted"/>
<feature type="region of interest" description="Disordered" evidence="3">
    <location>
        <begin position="1261"/>
        <end position="1280"/>
    </location>
</feature>
<dbReference type="Proteomes" id="UP000601435">
    <property type="component" value="Unassembled WGS sequence"/>
</dbReference>
<evidence type="ECO:0000259" key="5">
    <source>
        <dbReference type="PROSITE" id="PS50158"/>
    </source>
</evidence>
<organism evidence="6 7">
    <name type="scientific">Symbiodinium necroappetens</name>
    <dbReference type="NCBI Taxonomy" id="1628268"/>
    <lineage>
        <taxon>Eukaryota</taxon>
        <taxon>Sar</taxon>
        <taxon>Alveolata</taxon>
        <taxon>Dinophyceae</taxon>
        <taxon>Suessiales</taxon>
        <taxon>Symbiodiniaceae</taxon>
        <taxon>Symbiodinium</taxon>
    </lineage>
</organism>
<protein>
    <submittedName>
        <fullName evidence="6">TY1B-A protein</fullName>
    </submittedName>
</protein>
<evidence type="ECO:0000256" key="2">
    <source>
        <dbReference type="SAM" id="Coils"/>
    </source>
</evidence>
<dbReference type="Gene3D" id="3.30.420.10">
    <property type="entry name" value="Ribonuclease H-like superfamily/Ribonuclease H"/>
    <property type="match status" value="1"/>
</dbReference>
<keyword evidence="2" id="KW-0175">Coiled coil</keyword>
<feature type="zinc finger region" description="C3H1-type" evidence="1">
    <location>
        <begin position="404"/>
        <end position="432"/>
    </location>
</feature>
<keyword evidence="1" id="KW-0863">Zinc-finger</keyword>
<dbReference type="SUPFAM" id="SSF53098">
    <property type="entry name" value="Ribonuclease H-like"/>
    <property type="match status" value="1"/>
</dbReference>
<evidence type="ECO:0000313" key="7">
    <source>
        <dbReference type="Proteomes" id="UP000601435"/>
    </source>
</evidence>
<feature type="region of interest" description="Disordered" evidence="3">
    <location>
        <begin position="359"/>
        <end position="409"/>
    </location>
</feature>
<dbReference type="InterPro" id="IPR012337">
    <property type="entry name" value="RNaseH-like_sf"/>
</dbReference>
<feature type="domain" description="C3H1-type" evidence="4">
    <location>
        <begin position="404"/>
        <end position="432"/>
    </location>
</feature>
<dbReference type="InterPro" id="IPR001878">
    <property type="entry name" value="Znf_CCHC"/>
</dbReference>
<sequence length="1341" mass="147880">MSPDAAPASVSSGGISAEAVQAEVARQLETAMGDVMQRLNMERRRTEEARDEARRLREQLERQENQVPAITWEPSRLAVPTEPPGEAYGEPGQSGGRGEGDVLITLARGIEALLQQSQSGRGDKPETVKPGINELPVLAEYQPATGSIDLLNWITHIGPIMEDLSDTSLAWWEATMNDVLRWYQAYSTSAPLARLQLRPRPSTPLKPEWARVERRATAMLLSAVPKQVREEVIAHGEVTSLTLLCKLYAVYQPGNLQEKSLILKMLEQPEECQTALAAVEALRKWNLWRRRAASVGIAEPDASILLRGLDRITGAVVRGSGELSFRVSLIRSTLQIDVCPSASTITSFVQHLQAEMEQQARLSSAKPTADESSALRAMGPMRDNPTTTTPASPPSSTTTPSPPRPPSNLCRFFASDKGCRRGNSCKYPHTWSLVDKSTRQKKCLNCGAQGHRAKECKAPGGGSAVQKGASKGDSVGASDTGATSTSTPTSESSRRVNFDVTDIQAKVFRVLNEFKNVPVFGPVVASLGAWGHDKLFGAPTSRRALLDSGATHPLRHPRDCGEWDQAKDVSVQLAGDSRIQMKQTDSGTLLSTDDLSQMIVPLGKVITTLGYRLSWSATECQLVGPNDEIIPLVLRNGCPEISEKAAYQLIQQLEEQQLAELDDTTQASMRTITRLKASWWSYLKNYVRTGEKDQAYNAIDKAAFFNYKDNIKEQLVGMESECSVWDLLKQLPVNRRARKRLLRAEAWIVRWDPPTVDRTQDYVKQFSYLGDQVYVNLNNLLATSDFGDVWKVVQWAALHGRVGSVVTRDAPGKPMDQLTAAPHRSKVHYLHALSAAAREVIGGGAVNLFVEDLDKVEKWNDDAGPADSLWPPWTRCKDTREYLDEMGLLDVSVARFPVAGQMRIYKLNSEAAWRLHVARNHQPFRRDCSVCVRNSAAGHQHRSTAHPMAYSLSVDVVGPLKGFGRSPDGKFFKYFVIGAFRIPKVEGAEGHGEVRGHPLPPLEEDLDEDQISEDEDEIVDVPEGGGVPESEVDKEKQQWNELMSTFKEPIPTTTLYFAVPVNNKKAVTMLPAVQRIVADVKALGYPVTRLHSDRGGEFRGNLVRKWALGQGMWPTTTSGSDSAANGVAESGVRFLKRRARVLLDCAGISKDHWPTAVQYAAAQQRSERLGEIPMMPVAYGTRVYVKTKRYKTGAVEDFGHHWTRGRYAGPSTDIRGGHVIIKDSGTFIQTTHVRVTKDPPPLEEVMPPVIVEPDEVEIDDAEGASHEPPLPPPALPPPVKRVRTKGPVAAKLESDYPDYEVLYEAPLCDEPFGDGGAEVKYLRTGEIQYVEAIARQLCEGD</sequence>
<keyword evidence="7" id="KW-1185">Reference proteome</keyword>
<evidence type="ECO:0000256" key="3">
    <source>
        <dbReference type="SAM" id="MobiDB-lite"/>
    </source>
</evidence>
<comment type="caution">
    <text evidence="6">The sequence shown here is derived from an EMBL/GenBank/DDBJ whole genome shotgun (WGS) entry which is preliminary data.</text>
</comment>
<reference evidence="6" key="1">
    <citation type="submission" date="2021-02" db="EMBL/GenBank/DDBJ databases">
        <authorList>
            <person name="Dougan E. K."/>
            <person name="Rhodes N."/>
            <person name="Thang M."/>
            <person name="Chan C."/>
        </authorList>
    </citation>
    <scope>NUCLEOTIDE SEQUENCE</scope>
</reference>
<dbReference type="EMBL" id="CAJNJA010036419">
    <property type="protein sequence ID" value="CAE7720332.1"/>
    <property type="molecule type" value="Genomic_DNA"/>
</dbReference>
<dbReference type="OrthoDB" id="413361at2759"/>
<dbReference type="InterPro" id="IPR036875">
    <property type="entry name" value="Znf_CCHC_sf"/>
</dbReference>
<dbReference type="PROSITE" id="PS50103">
    <property type="entry name" value="ZF_C3H1"/>
    <property type="match status" value="1"/>
</dbReference>
<name>A0A812X9J5_9DINO</name>
<feature type="region of interest" description="Disordered" evidence="3">
    <location>
        <begin position="77"/>
        <end position="98"/>
    </location>
</feature>
<dbReference type="PROSITE" id="PS50158">
    <property type="entry name" value="ZF_CCHC"/>
    <property type="match status" value="1"/>
</dbReference>
<feature type="compositionally biased region" description="Low complexity" evidence="3">
    <location>
        <begin position="474"/>
        <end position="491"/>
    </location>
</feature>
<dbReference type="GO" id="GO:0003676">
    <property type="term" value="F:nucleic acid binding"/>
    <property type="evidence" value="ECO:0007669"/>
    <property type="project" value="InterPro"/>
</dbReference>
<keyword evidence="1" id="KW-0862">Zinc</keyword>
<feature type="coiled-coil region" evidence="2">
    <location>
        <begin position="36"/>
        <end position="73"/>
    </location>
</feature>
<evidence type="ECO:0000313" key="6">
    <source>
        <dbReference type="EMBL" id="CAE7720332.1"/>
    </source>
</evidence>
<feature type="domain" description="CCHC-type" evidence="5">
    <location>
        <begin position="442"/>
        <end position="457"/>
    </location>
</feature>
<gene>
    <name evidence="6" type="primary">TY1B-A</name>
    <name evidence="6" type="ORF">SNEC2469_LOCUS20769</name>
</gene>
<dbReference type="InterPro" id="IPR000571">
    <property type="entry name" value="Znf_CCCH"/>
</dbReference>
<feature type="compositionally biased region" description="Pro residues" evidence="3">
    <location>
        <begin position="1268"/>
        <end position="1279"/>
    </location>
</feature>
<keyword evidence="1" id="KW-0479">Metal-binding</keyword>